<accession>A0AAW6HWP1</accession>
<keyword evidence="1" id="KW-0812">Transmembrane</keyword>
<evidence type="ECO:0000256" key="1">
    <source>
        <dbReference type="SAM" id="Phobius"/>
    </source>
</evidence>
<dbReference type="EMBL" id="JAJKGN010000001">
    <property type="protein sequence ID" value="MDC6408592.1"/>
    <property type="molecule type" value="Genomic_DNA"/>
</dbReference>
<keyword evidence="1" id="KW-1133">Transmembrane helix</keyword>
<organism evidence="2 3">
    <name type="scientific">Xylella fastidiosa subsp. multiplex</name>
    <dbReference type="NCBI Taxonomy" id="644357"/>
    <lineage>
        <taxon>Bacteria</taxon>
        <taxon>Pseudomonadati</taxon>
        <taxon>Pseudomonadota</taxon>
        <taxon>Gammaproteobacteria</taxon>
        <taxon>Lysobacterales</taxon>
        <taxon>Lysobacteraceae</taxon>
        <taxon>Xylella</taxon>
    </lineage>
</organism>
<dbReference type="Proteomes" id="UP001220702">
    <property type="component" value="Unassembled WGS sequence"/>
</dbReference>
<evidence type="ECO:0000313" key="2">
    <source>
        <dbReference type="EMBL" id="MDC6408592.1"/>
    </source>
</evidence>
<keyword evidence="1" id="KW-0472">Membrane</keyword>
<gene>
    <name evidence="2" type="ORF">LOK82_08105</name>
</gene>
<reference evidence="2" key="1">
    <citation type="submission" date="2021-11" db="EMBL/GenBank/DDBJ databases">
        <authorList>
            <person name="Denance N."/>
            <person name="Briand M."/>
            <person name="Dupas E."/>
            <person name="Durand K."/>
            <person name="Legendre B."/>
            <person name="Cunty A."/>
            <person name="Donnadieu C."/>
            <person name="Lopez Roques C."/>
            <person name="Cesbron S."/>
            <person name="Jacques M.A."/>
        </authorList>
    </citation>
    <scope>NUCLEOTIDE SEQUENCE</scope>
    <source>
        <strain evidence="2">CFBP8070</strain>
    </source>
</reference>
<feature type="transmembrane region" description="Helical" evidence="1">
    <location>
        <begin position="6"/>
        <end position="25"/>
    </location>
</feature>
<proteinExistence type="predicted"/>
<protein>
    <submittedName>
        <fullName evidence="2">Uncharacterized protein</fullName>
    </submittedName>
</protein>
<reference evidence="2" key="2">
    <citation type="journal article" date="2023" name="Commun. Biol.">
        <title>Suspicions of two bridgehead invasions of Xylella fastidiosa subsp. multiplex in France.</title>
        <authorList>
            <person name="Dupas E."/>
            <person name="Durand K."/>
            <person name="Rieux A."/>
            <person name="Briand M."/>
            <person name="Pruvost O."/>
            <person name="Cunty A."/>
            <person name="Denance N."/>
            <person name="Donnadieu C."/>
            <person name="Legendre B."/>
            <person name="Lopez-Roques C."/>
            <person name="Cesbron S."/>
            <person name="Ravigne V."/>
            <person name="Jacques M.A."/>
        </authorList>
    </citation>
    <scope>NUCLEOTIDE SEQUENCE</scope>
    <source>
        <strain evidence="2">CFBP8070</strain>
    </source>
</reference>
<name>A0AAW6HWP1_XYLFS</name>
<comment type="caution">
    <text evidence="2">The sequence shown here is derived from an EMBL/GenBank/DDBJ whole genome shotgun (WGS) entry which is preliminary data.</text>
</comment>
<dbReference type="RefSeq" id="WP_237705043.1">
    <property type="nucleotide sequence ID" value="NZ_CP136975.1"/>
</dbReference>
<dbReference type="AlphaFoldDB" id="A0AAW6HWP1"/>
<evidence type="ECO:0000313" key="3">
    <source>
        <dbReference type="Proteomes" id="UP001220702"/>
    </source>
</evidence>
<sequence length="145" mass="16170">MNWTNWLTLALAVLGATLGVFNAVWMIRRDTVRLKVTCWNSYPVAGGAPLRSVDVTNLSYLAVTVKEVALQKGRTTDRRTPIVGDYLGRTKLPRRLKPRSALTVVASPEYSVLFKGSGFTHVRVVTACGVEVISPIRRVRRWWGS</sequence>